<dbReference type="PROSITE" id="PS00550">
    <property type="entry name" value="HEMERYTHRINS"/>
    <property type="match status" value="1"/>
</dbReference>
<reference evidence="6 7" key="1">
    <citation type="submission" date="2016-10" db="EMBL/GenBank/DDBJ databases">
        <authorList>
            <person name="de Groot N.N."/>
        </authorList>
    </citation>
    <scope>NUCLEOTIDE SEQUENCE [LARGE SCALE GENOMIC DNA]</scope>
    <source>
        <strain evidence="6 7">IBRC-M 10445</strain>
    </source>
</reference>
<dbReference type="NCBIfam" id="NF002007">
    <property type="entry name" value="PRK00808.1"/>
    <property type="match status" value="1"/>
</dbReference>
<dbReference type="Proteomes" id="UP000199445">
    <property type="component" value="Unassembled WGS sequence"/>
</dbReference>
<dbReference type="RefSeq" id="WP_091705809.1">
    <property type="nucleotide sequence ID" value="NZ_BMYN01000006.1"/>
</dbReference>
<keyword evidence="4" id="KW-0408">Iron</keyword>
<dbReference type="Pfam" id="PF01814">
    <property type="entry name" value="Hemerythrin"/>
    <property type="match status" value="1"/>
</dbReference>
<dbReference type="OrthoDB" id="9813903at2"/>
<dbReference type="InterPro" id="IPR012312">
    <property type="entry name" value="Hemerythrin-like"/>
</dbReference>
<evidence type="ECO:0000256" key="3">
    <source>
        <dbReference type="ARBA" id="ARBA00022723"/>
    </source>
</evidence>
<keyword evidence="2" id="KW-0813">Transport</keyword>
<dbReference type="NCBIfam" id="NF033749">
    <property type="entry name" value="bact_hemeryth"/>
    <property type="match status" value="1"/>
</dbReference>
<dbReference type="NCBIfam" id="TIGR02481">
    <property type="entry name" value="hemeryth_dom"/>
    <property type="match status" value="1"/>
</dbReference>
<dbReference type="Gene3D" id="1.20.120.50">
    <property type="entry name" value="Hemerythrin-like"/>
    <property type="match status" value="1"/>
</dbReference>
<name>A0A1I3WQJ5_9GAMM</name>
<dbReference type="GO" id="GO:0046872">
    <property type="term" value="F:metal ion binding"/>
    <property type="evidence" value="ECO:0007669"/>
    <property type="project" value="UniProtKB-KW"/>
</dbReference>
<sequence>MTFWPWSKELEVGIGEIDEQHKWLVDTTNELYDAMEAGASDQHVGDILESLMDYTMNHFIVEEDLFNRLGYPETEAHKAEHNKFTSQIMDLIDRHESGESAGDETLSLLKEWLTHHILKVDKAYVEHFRAHGVT</sequence>
<dbReference type="AlphaFoldDB" id="A0A1I3WQJ5"/>
<feature type="domain" description="Hemerythrin-like" evidence="5">
    <location>
        <begin position="13"/>
        <end position="125"/>
    </location>
</feature>
<evidence type="ECO:0000313" key="7">
    <source>
        <dbReference type="Proteomes" id="UP000199445"/>
    </source>
</evidence>
<keyword evidence="3" id="KW-0479">Metal-binding</keyword>
<protein>
    <submittedName>
        <fullName evidence="6">Hemerythrin</fullName>
    </submittedName>
</protein>
<dbReference type="EMBL" id="FOSC01000010">
    <property type="protein sequence ID" value="SFK09798.1"/>
    <property type="molecule type" value="Genomic_DNA"/>
</dbReference>
<evidence type="ECO:0000259" key="5">
    <source>
        <dbReference type="Pfam" id="PF01814"/>
    </source>
</evidence>
<dbReference type="InterPro" id="IPR050669">
    <property type="entry name" value="Hemerythrin"/>
</dbReference>
<accession>A0A1I3WQJ5</accession>
<proteinExistence type="inferred from homology"/>
<dbReference type="InterPro" id="IPR035938">
    <property type="entry name" value="Hemerythrin-like_sf"/>
</dbReference>
<keyword evidence="7" id="KW-1185">Reference proteome</keyword>
<comment type="similarity">
    <text evidence="1">Belongs to the hemerythrin family.</text>
</comment>
<dbReference type="PANTHER" id="PTHR37164">
    <property type="entry name" value="BACTERIOHEMERYTHRIN"/>
    <property type="match status" value="1"/>
</dbReference>
<evidence type="ECO:0000313" key="6">
    <source>
        <dbReference type="EMBL" id="SFK09798.1"/>
    </source>
</evidence>
<dbReference type="CDD" id="cd12107">
    <property type="entry name" value="Hemerythrin"/>
    <property type="match status" value="1"/>
</dbReference>
<dbReference type="GO" id="GO:0005344">
    <property type="term" value="F:oxygen carrier activity"/>
    <property type="evidence" value="ECO:0007669"/>
    <property type="project" value="UniProtKB-KW"/>
</dbReference>
<dbReference type="InterPro" id="IPR016131">
    <property type="entry name" value="Haemerythrin_Fe_BS"/>
</dbReference>
<organism evidence="6 7">
    <name type="scientific">Marinobacter persicus</name>
    <dbReference type="NCBI Taxonomy" id="930118"/>
    <lineage>
        <taxon>Bacteria</taxon>
        <taxon>Pseudomonadati</taxon>
        <taxon>Pseudomonadota</taxon>
        <taxon>Gammaproteobacteria</taxon>
        <taxon>Pseudomonadales</taxon>
        <taxon>Marinobacteraceae</taxon>
        <taxon>Marinobacter</taxon>
    </lineage>
</organism>
<evidence type="ECO:0000256" key="4">
    <source>
        <dbReference type="ARBA" id="ARBA00023004"/>
    </source>
</evidence>
<evidence type="ECO:0000256" key="1">
    <source>
        <dbReference type="ARBA" id="ARBA00010587"/>
    </source>
</evidence>
<dbReference type="SUPFAM" id="SSF47188">
    <property type="entry name" value="Hemerythrin-like"/>
    <property type="match status" value="1"/>
</dbReference>
<dbReference type="InterPro" id="IPR012827">
    <property type="entry name" value="Hemerythrin_metal-bd"/>
</dbReference>
<dbReference type="PANTHER" id="PTHR37164:SF1">
    <property type="entry name" value="BACTERIOHEMERYTHRIN"/>
    <property type="match status" value="1"/>
</dbReference>
<keyword evidence="2" id="KW-0561">Oxygen transport</keyword>
<evidence type="ECO:0000256" key="2">
    <source>
        <dbReference type="ARBA" id="ARBA00022621"/>
    </source>
</evidence>
<gene>
    <name evidence="6" type="ORF">SAMN05216429_11089</name>
</gene>